<keyword evidence="2" id="KW-1185">Reference proteome</keyword>
<sequence length="116" mass="12617">MSQTANKAVHLGPIVELATESVNALYFTLKGLPNLSNLFVELQTQLQAMGTVLRLLNKVPDAVTLDTNVINWSAFQDGTDDTAAIVRKLRSYMSSVIIRGLQDLISKGLITLSAQD</sequence>
<dbReference type="AlphaFoldDB" id="A0A163L3C3"/>
<comment type="caution">
    <text evidence="1">The sequence shown here is derived from an EMBL/GenBank/DDBJ whole genome shotgun (WGS) entry which is preliminary data.</text>
</comment>
<name>A0A163L3C3_DIDRA</name>
<dbReference type="Proteomes" id="UP000076837">
    <property type="component" value="Unassembled WGS sequence"/>
</dbReference>
<reference evidence="1 2" key="1">
    <citation type="journal article" date="2016" name="Sci. Rep.">
        <title>Draft genome sequencing and secretome analysis of fungal phytopathogen Ascochyta rabiei provides insight into the necrotrophic effector repertoire.</title>
        <authorList>
            <person name="Verma S."/>
            <person name="Gazara R.K."/>
            <person name="Nizam S."/>
            <person name="Parween S."/>
            <person name="Chattopadhyay D."/>
            <person name="Verma P.K."/>
        </authorList>
    </citation>
    <scope>NUCLEOTIDE SEQUENCE [LARGE SCALE GENOMIC DNA]</scope>
    <source>
        <strain evidence="1 2">ArDII</strain>
    </source>
</reference>
<accession>A0A163L3C3</accession>
<organism evidence="1 2">
    <name type="scientific">Didymella rabiei</name>
    <name type="common">Chickpea ascochyta blight fungus</name>
    <name type="synonym">Mycosphaerella rabiei</name>
    <dbReference type="NCBI Taxonomy" id="5454"/>
    <lineage>
        <taxon>Eukaryota</taxon>
        <taxon>Fungi</taxon>
        <taxon>Dikarya</taxon>
        <taxon>Ascomycota</taxon>
        <taxon>Pezizomycotina</taxon>
        <taxon>Dothideomycetes</taxon>
        <taxon>Pleosporomycetidae</taxon>
        <taxon>Pleosporales</taxon>
        <taxon>Pleosporineae</taxon>
        <taxon>Didymellaceae</taxon>
        <taxon>Ascochyta</taxon>
    </lineage>
</organism>
<protein>
    <submittedName>
        <fullName evidence="1">Uncharacterized protein</fullName>
    </submittedName>
</protein>
<evidence type="ECO:0000313" key="2">
    <source>
        <dbReference type="Proteomes" id="UP000076837"/>
    </source>
</evidence>
<proteinExistence type="predicted"/>
<dbReference type="EMBL" id="JYNV01000062">
    <property type="protein sequence ID" value="KZM27471.1"/>
    <property type="molecule type" value="Genomic_DNA"/>
</dbReference>
<evidence type="ECO:0000313" key="1">
    <source>
        <dbReference type="EMBL" id="KZM27471.1"/>
    </source>
</evidence>
<gene>
    <name evidence="1" type="ORF">ST47_g1385</name>
</gene>